<dbReference type="GO" id="GO:0006355">
    <property type="term" value="P:regulation of DNA-templated transcription"/>
    <property type="evidence" value="ECO:0007669"/>
    <property type="project" value="InterPro"/>
</dbReference>
<evidence type="ECO:0000256" key="3">
    <source>
        <dbReference type="ARBA" id="ARBA00023163"/>
    </source>
</evidence>
<keyword evidence="2" id="KW-0805">Transcription regulation</keyword>
<accession>A0A1U8AWS8</accession>
<feature type="region of interest" description="Disordered" evidence="5">
    <location>
        <begin position="1"/>
        <end position="67"/>
    </location>
</feature>
<dbReference type="AlphaFoldDB" id="A0A1U8AWS8"/>
<dbReference type="Proteomes" id="UP000189703">
    <property type="component" value="Unplaced"/>
</dbReference>
<sequence length="144" mass="16556">METPESHGTQPTLPRREKMRTKQEPERTEMGHILHHQSSNGPHRRRRSKIQQRLGRKKRSNSSIKSKLHRNVFCTGECDEDKVGIQRRITTLQRIVPGGESLGVEKLFEKTACYILSLQCQVNAMKILASFFEGLEKENNKFGG</sequence>
<dbReference type="eggNOG" id="ENOG502S830">
    <property type="taxonomic scope" value="Eukaryota"/>
</dbReference>
<organism evidence="6 7">
    <name type="scientific">Nelumbo nucifera</name>
    <name type="common">Sacred lotus</name>
    <dbReference type="NCBI Taxonomy" id="4432"/>
    <lineage>
        <taxon>Eukaryota</taxon>
        <taxon>Viridiplantae</taxon>
        <taxon>Streptophyta</taxon>
        <taxon>Embryophyta</taxon>
        <taxon>Tracheophyta</taxon>
        <taxon>Spermatophyta</taxon>
        <taxon>Magnoliopsida</taxon>
        <taxon>Proteales</taxon>
        <taxon>Nelumbonaceae</taxon>
        <taxon>Nelumbo</taxon>
    </lineage>
</organism>
<keyword evidence="3" id="KW-0804">Transcription</keyword>
<reference evidence="7" key="1">
    <citation type="submission" date="2025-08" db="UniProtKB">
        <authorList>
            <consortium name="RefSeq"/>
        </authorList>
    </citation>
    <scope>IDENTIFICATION</scope>
</reference>
<dbReference type="GeneID" id="104608377"/>
<dbReference type="InterPro" id="IPR044549">
    <property type="entry name" value="bHLH_AtIBH1-like"/>
</dbReference>
<keyword evidence="4" id="KW-0539">Nucleus</keyword>
<dbReference type="PANTHER" id="PTHR33124:SF43">
    <property type="entry name" value="TRANSCRIPTION FACTOR PAR2"/>
    <property type="match status" value="1"/>
</dbReference>
<dbReference type="RefSeq" id="XP_010272642.1">
    <property type="nucleotide sequence ID" value="XM_010274340.2"/>
</dbReference>
<dbReference type="OMA" id="QRREECM"/>
<gene>
    <name evidence="7" type="primary">LOC104608377</name>
</gene>
<feature type="compositionally biased region" description="Basic residues" evidence="5">
    <location>
        <begin position="42"/>
        <end position="67"/>
    </location>
</feature>
<evidence type="ECO:0000256" key="1">
    <source>
        <dbReference type="ARBA" id="ARBA00004123"/>
    </source>
</evidence>
<dbReference type="CDD" id="cd11444">
    <property type="entry name" value="bHLH_AtIBH1_like"/>
    <property type="match status" value="1"/>
</dbReference>
<dbReference type="OrthoDB" id="1363133at2759"/>
<evidence type="ECO:0000256" key="2">
    <source>
        <dbReference type="ARBA" id="ARBA00023015"/>
    </source>
</evidence>
<feature type="compositionally biased region" description="Polar residues" evidence="5">
    <location>
        <begin position="1"/>
        <end position="12"/>
    </location>
</feature>
<feature type="compositionally biased region" description="Basic and acidic residues" evidence="5">
    <location>
        <begin position="14"/>
        <end position="32"/>
    </location>
</feature>
<name>A0A1U8AWS8_NELNU</name>
<evidence type="ECO:0000256" key="4">
    <source>
        <dbReference type="ARBA" id="ARBA00023242"/>
    </source>
</evidence>
<dbReference type="GO" id="GO:0005634">
    <property type="term" value="C:nucleus"/>
    <property type="evidence" value="ECO:0007669"/>
    <property type="project" value="UniProtKB-SubCell"/>
</dbReference>
<comment type="subcellular location">
    <subcellularLocation>
        <location evidence="1">Nucleus</location>
    </subcellularLocation>
</comment>
<dbReference type="KEGG" id="nnu:104608377"/>
<evidence type="ECO:0000256" key="5">
    <source>
        <dbReference type="SAM" id="MobiDB-lite"/>
    </source>
</evidence>
<evidence type="ECO:0000313" key="6">
    <source>
        <dbReference type="Proteomes" id="UP000189703"/>
    </source>
</evidence>
<protein>
    <submittedName>
        <fullName evidence="7">Uncharacterized protein LOC104608377</fullName>
    </submittedName>
</protein>
<keyword evidence="6" id="KW-1185">Reference proteome</keyword>
<proteinExistence type="predicted"/>
<evidence type="ECO:0000313" key="7">
    <source>
        <dbReference type="RefSeq" id="XP_010272642.1"/>
    </source>
</evidence>
<dbReference type="PANTHER" id="PTHR33124">
    <property type="entry name" value="TRANSCRIPTION FACTOR IBH1-LIKE 1"/>
    <property type="match status" value="1"/>
</dbReference>
<dbReference type="InterPro" id="IPR044660">
    <property type="entry name" value="IBH1-like"/>
</dbReference>